<comment type="subcellular location">
    <subcellularLocation>
        <location evidence="1">Virion</location>
    </subcellularLocation>
</comment>
<dbReference type="Ensembl" id="ENSCCNT00000038638.1">
    <property type="protein sequence ID" value="ENSCCNP00000030682.1"/>
    <property type="gene ID" value="ENSCCNG00000029330.1"/>
</dbReference>
<protein>
    <recommendedName>
        <fullName evidence="8">Sushi domain-containing protein</fullName>
    </recommendedName>
</protein>
<dbReference type="PANTHER" id="PTHR45785">
    <property type="entry name" value="COMPLEMENT FACTOR H-RELATED"/>
    <property type="match status" value="1"/>
</dbReference>
<keyword evidence="6" id="KW-1133">Transmembrane helix</keyword>
<keyword evidence="6" id="KW-0472">Membrane</keyword>
<feature type="disulfide bond" evidence="5">
    <location>
        <begin position="174"/>
        <end position="201"/>
    </location>
</feature>
<reference evidence="9" key="1">
    <citation type="submission" date="2023-09" db="UniProtKB">
        <authorList>
            <consortium name="Ensembl"/>
        </authorList>
    </citation>
    <scope>IDENTIFICATION</scope>
</reference>
<evidence type="ECO:0000259" key="8">
    <source>
        <dbReference type="PROSITE" id="PS50923"/>
    </source>
</evidence>
<feature type="transmembrane region" description="Helical" evidence="6">
    <location>
        <begin position="353"/>
        <end position="371"/>
    </location>
</feature>
<dbReference type="InterPro" id="IPR051503">
    <property type="entry name" value="ComplSys_Reg/VirEntry_Med"/>
</dbReference>
<dbReference type="Pfam" id="PF00084">
    <property type="entry name" value="Sushi"/>
    <property type="match status" value="5"/>
</dbReference>
<dbReference type="InterPro" id="IPR035976">
    <property type="entry name" value="Sushi/SCR/CCP_sf"/>
</dbReference>
<proteinExistence type="predicted"/>
<dbReference type="SMART" id="SM00032">
    <property type="entry name" value="CCP"/>
    <property type="match status" value="5"/>
</dbReference>
<feature type="transmembrane region" description="Helical" evidence="6">
    <location>
        <begin position="377"/>
        <end position="410"/>
    </location>
</feature>
<dbReference type="PROSITE" id="PS50923">
    <property type="entry name" value="SUSHI"/>
    <property type="match status" value="5"/>
</dbReference>
<comment type="caution">
    <text evidence="5">Lacks conserved residue(s) required for the propagation of feature annotation.</text>
</comment>
<accession>A0A8C0ZYV9</accession>
<sequence length="411" mass="46741">STRTWRLVCILIIIVYCNGPPPRKSTEILSGSWPEQTYPEGTQAIYKCRPGYRTLGTIIMVCRSGEWVALNPSRICRKKPCGHPGDTPFGSFQLMVGDEFEFGAKVVYKCDDGYQMLGEIDFRECEADGWTNDVPICEVVKCLPVTGPENGRIISGALEPDQEYYFGQVVNFECNSGFKREGPKEIHCSENGRWSDEKPKCVEISCAAPVIINGYSVSLEKIYKANERFQYKCKPGFEYSERGDTVCTDSGWSPQPSCEEMTCNTPYIPNGIYSPQRIKHRAEDEIRYECKNGFYPATHGNTAKCTSSGWVPAPRCSCKFHSIITCFLIQKLANVVIQMLNHHPRKQGSEYQPQFSVFCCYFSIIYFSSFVKDKLVIVVWLHIWVLYSVPLVFMSVFVPVPCCFYCYCFVI</sequence>
<feature type="domain" description="Sushi" evidence="8">
    <location>
        <begin position="15"/>
        <end position="78"/>
    </location>
</feature>
<name>A0A8C0ZYV9_CASCN</name>
<feature type="domain" description="Sushi" evidence="8">
    <location>
        <begin position="204"/>
        <end position="260"/>
    </location>
</feature>
<keyword evidence="2 5" id="KW-0768">Sushi</keyword>
<dbReference type="FunFam" id="2.10.70.10:FF:000041">
    <property type="entry name" value="Complement factor H"/>
    <property type="match status" value="1"/>
</dbReference>
<keyword evidence="4 5" id="KW-1015">Disulfide bond</keyword>
<evidence type="ECO:0000256" key="3">
    <source>
        <dbReference type="ARBA" id="ARBA00022729"/>
    </source>
</evidence>
<dbReference type="PANTHER" id="PTHR45785:SF2">
    <property type="entry name" value="COMPLEMENT FACTOR H-RELATED"/>
    <property type="match status" value="1"/>
</dbReference>
<evidence type="ECO:0000256" key="7">
    <source>
        <dbReference type="SAM" id="SignalP"/>
    </source>
</evidence>
<feature type="chain" id="PRO_5034458900" description="Sushi domain-containing protein" evidence="7">
    <location>
        <begin position="20"/>
        <end position="411"/>
    </location>
</feature>
<dbReference type="InterPro" id="IPR000436">
    <property type="entry name" value="Sushi_SCR_CCP_dom"/>
</dbReference>
<evidence type="ECO:0000256" key="4">
    <source>
        <dbReference type="ARBA" id="ARBA00023157"/>
    </source>
</evidence>
<feature type="domain" description="Sushi" evidence="8">
    <location>
        <begin position="261"/>
        <end position="318"/>
    </location>
</feature>
<dbReference type="AlphaFoldDB" id="A0A8C0ZYV9"/>
<evidence type="ECO:0000313" key="9">
    <source>
        <dbReference type="Ensembl" id="ENSCCNP00000030682.1"/>
    </source>
</evidence>
<organism evidence="9">
    <name type="scientific">Castor canadensis</name>
    <name type="common">American beaver</name>
    <dbReference type="NCBI Taxonomy" id="51338"/>
    <lineage>
        <taxon>Eukaryota</taxon>
        <taxon>Metazoa</taxon>
        <taxon>Chordata</taxon>
        <taxon>Craniata</taxon>
        <taxon>Vertebrata</taxon>
        <taxon>Euteleostomi</taxon>
        <taxon>Mammalia</taxon>
        <taxon>Eutheria</taxon>
        <taxon>Euarchontoglires</taxon>
        <taxon>Glires</taxon>
        <taxon>Rodentia</taxon>
        <taxon>Castorimorpha</taxon>
        <taxon>Castoridae</taxon>
        <taxon>Castor</taxon>
    </lineage>
</organism>
<evidence type="ECO:0000256" key="5">
    <source>
        <dbReference type="PROSITE-ProRule" id="PRU00302"/>
    </source>
</evidence>
<feature type="signal peptide" evidence="7">
    <location>
        <begin position="1"/>
        <end position="19"/>
    </location>
</feature>
<feature type="domain" description="Sushi" evidence="8">
    <location>
        <begin position="79"/>
        <end position="139"/>
    </location>
</feature>
<feature type="disulfide bond" evidence="5">
    <location>
        <begin position="110"/>
        <end position="137"/>
    </location>
</feature>
<dbReference type="FunFam" id="2.10.70.10:FF:000130">
    <property type="entry name" value="Complement factor H"/>
    <property type="match status" value="1"/>
</dbReference>
<evidence type="ECO:0000256" key="1">
    <source>
        <dbReference type="ARBA" id="ARBA00004328"/>
    </source>
</evidence>
<dbReference type="Gene3D" id="2.10.70.10">
    <property type="entry name" value="Complement Module, domain 1"/>
    <property type="match status" value="5"/>
</dbReference>
<keyword evidence="3 7" id="KW-0732">Signal</keyword>
<evidence type="ECO:0000256" key="6">
    <source>
        <dbReference type="SAM" id="Phobius"/>
    </source>
</evidence>
<feature type="domain" description="Sushi" evidence="8">
    <location>
        <begin position="140"/>
        <end position="203"/>
    </location>
</feature>
<dbReference type="CDD" id="cd00033">
    <property type="entry name" value="CCP"/>
    <property type="match status" value="5"/>
</dbReference>
<evidence type="ECO:0000256" key="2">
    <source>
        <dbReference type="ARBA" id="ARBA00022659"/>
    </source>
</evidence>
<dbReference type="SUPFAM" id="SSF57535">
    <property type="entry name" value="Complement control module/SCR domain"/>
    <property type="match status" value="5"/>
</dbReference>
<keyword evidence="6" id="KW-0812">Transmembrane</keyword>